<name>A0A1B3AYJ9_9CAUD</name>
<evidence type="ECO:0000313" key="1">
    <source>
        <dbReference type="EMBL" id="AOE43803.1"/>
    </source>
</evidence>
<dbReference type="GeneID" id="29080378"/>
<reference evidence="2" key="1">
    <citation type="submission" date="2016-07" db="EMBL/GenBank/DDBJ databases">
        <authorList>
            <person name="Florea S."/>
            <person name="Webb J.S."/>
            <person name="Jaromczyk J."/>
            <person name="Schardl C.L."/>
        </authorList>
    </citation>
    <scope>NUCLEOTIDE SEQUENCE [LARGE SCALE GENOMIC DNA]</scope>
</reference>
<dbReference type="EMBL" id="KX557272">
    <property type="protein sequence ID" value="AOE43803.1"/>
    <property type="molecule type" value="Genomic_DNA"/>
</dbReference>
<organism evidence="1 2">
    <name type="scientific">Gordonia phage Bantam</name>
    <dbReference type="NCBI Taxonomy" id="1887641"/>
    <lineage>
        <taxon>Viruses</taxon>
        <taxon>Duplodnaviria</taxon>
        <taxon>Heunggongvirae</taxon>
        <taxon>Uroviricota</taxon>
        <taxon>Caudoviricetes</taxon>
        <taxon>Bantamvirus</taxon>
        <taxon>Bantamvirus bantam</taxon>
    </lineage>
</organism>
<keyword evidence="2" id="KW-1185">Reference proteome</keyword>
<evidence type="ECO:0000313" key="2">
    <source>
        <dbReference type="Proteomes" id="UP000202170"/>
    </source>
</evidence>
<sequence length="45" mass="5220">MLMPPRSVEGASARLCRYYGHKWTEMAEGPTRSECQFCNQTRRIA</sequence>
<dbReference type="RefSeq" id="YP_009287582.1">
    <property type="nucleotide sequence ID" value="NC_031074.1"/>
</dbReference>
<proteinExistence type="predicted"/>
<dbReference type="KEGG" id="vg:29080378"/>
<gene>
    <name evidence="1" type="primary">114</name>
    <name evidence="1" type="ORF">SEA_BANTAM_114</name>
</gene>
<protein>
    <submittedName>
        <fullName evidence="1">Uncharacterized protein</fullName>
    </submittedName>
</protein>
<dbReference type="Proteomes" id="UP000202170">
    <property type="component" value="Segment"/>
</dbReference>
<accession>A0A1B3AYJ9</accession>